<dbReference type="Proteomes" id="UP001064048">
    <property type="component" value="Chromosome 2"/>
</dbReference>
<dbReference type="EMBL" id="CM046102">
    <property type="protein sequence ID" value="KAI8440158.1"/>
    <property type="molecule type" value="Genomic_DNA"/>
</dbReference>
<gene>
    <name evidence="1" type="ORF">MSG28_001554</name>
</gene>
<organism evidence="1 2">
    <name type="scientific">Choristoneura fumiferana</name>
    <name type="common">Spruce budworm moth</name>
    <name type="synonym">Archips fumiferana</name>
    <dbReference type="NCBI Taxonomy" id="7141"/>
    <lineage>
        <taxon>Eukaryota</taxon>
        <taxon>Metazoa</taxon>
        <taxon>Ecdysozoa</taxon>
        <taxon>Arthropoda</taxon>
        <taxon>Hexapoda</taxon>
        <taxon>Insecta</taxon>
        <taxon>Pterygota</taxon>
        <taxon>Neoptera</taxon>
        <taxon>Endopterygota</taxon>
        <taxon>Lepidoptera</taxon>
        <taxon>Glossata</taxon>
        <taxon>Ditrysia</taxon>
        <taxon>Tortricoidea</taxon>
        <taxon>Tortricidae</taxon>
        <taxon>Tortricinae</taxon>
        <taxon>Choristoneura</taxon>
    </lineage>
</organism>
<name>A0ACC0KUL9_CHOFU</name>
<reference evidence="1 2" key="1">
    <citation type="journal article" date="2022" name="Genome Biol. Evol.">
        <title>The Spruce Budworm Genome: Reconstructing the Evolutionary History of Antifreeze Proteins.</title>
        <authorList>
            <person name="Beliveau C."/>
            <person name="Gagne P."/>
            <person name="Picq S."/>
            <person name="Vernygora O."/>
            <person name="Keeling C.I."/>
            <person name="Pinkney K."/>
            <person name="Doucet D."/>
            <person name="Wen F."/>
            <person name="Johnston J.S."/>
            <person name="Maaroufi H."/>
            <person name="Boyle B."/>
            <person name="Laroche J."/>
            <person name="Dewar K."/>
            <person name="Juretic N."/>
            <person name="Blackburn G."/>
            <person name="Nisole A."/>
            <person name="Brunet B."/>
            <person name="Brandao M."/>
            <person name="Lumley L."/>
            <person name="Duan J."/>
            <person name="Quan G."/>
            <person name="Lucarotti C.J."/>
            <person name="Roe A.D."/>
            <person name="Sperling F.A.H."/>
            <person name="Levesque R.C."/>
            <person name="Cusson M."/>
        </authorList>
    </citation>
    <scope>NUCLEOTIDE SEQUENCE [LARGE SCALE GENOMIC DNA]</scope>
    <source>
        <strain evidence="1">Glfc:IPQL:Cfum</strain>
    </source>
</reference>
<evidence type="ECO:0000313" key="1">
    <source>
        <dbReference type="EMBL" id="KAI8440158.1"/>
    </source>
</evidence>
<proteinExistence type="predicted"/>
<evidence type="ECO:0000313" key="2">
    <source>
        <dbReference type="Proteomes" id="UP001064048"/>
    </source>
</evidence>
<accession>A0ACC0KUL9</accession>
<protein>
    <submittedName>
        <fullName evidence="1">Uncharacterized protein</fullName>
    </submittedName>
</protein>
<sequence length="75" mass="7787">MVVAIREDLAQDQPVARNTLKSNAGHSATQSWSLTPESQTMGLGPDDAGSPPDSSPSSSCSSSSRKRDAIASLQD</sequence>
<keyword evidence="2" id="KW-1185">Reference proteome</keyword>
<comment type="caution">
    <text evidence="1">The sequence shown here is derived from an EMBL/GenBank/DDBJ whole genome shotgun (WGS) entry which is preliminary data.</text>
</comment>